<gene>
    <name evidence="1" type="ORF">EVAR_16553_1</name>
</gene>
<dbReference type="AlphaFoldDB" id="A0A4C1U341"/>
<accession>A0A4C1U341</accession>
<comment type="caution">
    <text evidence="1">The sequence shown here is derived from an EMBL/GenBank/DDBJ whole genome shotgun (WGS) entry which is preliminary data.</text>
</comment>
<proteinExistence type="predicted"/>
<keyword evidence="2" id="KW-1185">Reference proteome</keyword>
<sequence length="153" mass="17419">MKYPWLDHIDSLLQRRSPPTKILTVYRSSTLRLSKELLHTKTWKNSAYFHQPRVMRKVQEDKGMENALPADRKLSAPDYLMETEGRLGNPSAGIPLRFYCAKVWPALVVVRFGGILGLRTPGPRLRADSNVFGRARDEDILGGKSLMCGERTH</sequence>
<dbReference type="Proteomes" id="UP000299102">
    <property type="component" value="Unassembled WGS sequence"/>
</dbReference>
<evidence type="ECO:0000313" key="1">
    <source>
        <dbReference type="EMBL" id="GBP20680.1"/>
    </source>
</evidence>
<protein>
    <submittedName>
        <fullName evidence="1">Uncharacterized protein</fullName>
    </submittedName>
</protein>
<evidence type="ECO:0000313" key="2">
    <source>
        <dbReference type="Proteomes" id="UP000299102"/>
    </source>
</evidence>
<reference evidence="1 2" key="1">
    <citation type="journal article" date="2019" name="Commun. Biol.">
        <title>The bagworm genome reveals a unique fibroin gene that provides high tensile strength.</title>
        <authorList>
            <person name="Kono N."/>
            <person name="Nakamura H."/>
            <person name="Ohtoshi R."/>
            <person name="Tomita M."/>
            <person name="Numata K."/>
            <person name="Arakawa K."/>
        </authorList>
    </citation>
    <scope>NUCLEOTIDE SEQUENCE [LARGE SCALE GENOMIC DNA]</scope>
</reference>
<name>A0A4C1U341_EUMVA</name>
<dbReference type="EMBL" id="BGZK01000121">
    <property type="protein sequence ID" value="GBP20680.1"/>
    <property type="molecule type" value="Genomic_DNA"/>
</dbReference>
<organism evidence="1 2">
    <name type="scientific">Eumeta variegata</name>
    <name type="common">Bagworm moth</name>
    <name type="synonym">Eumeta japonica</name>
    <dbReference type="NCBI Taxonomy" id="151549"/>
    <lineage>
        <taxon>Eukaryota</taxon>
        <taxon>Metazoa</taxon>
        <taxon>Ecdysozoa</taxon>
        <taxon>Arthropoda</taxon>
        <taxon>Hexapoda</taxon>
        <taxon>Insecta</taxon>
        <taxon>Pterygota</taxon>
        <taxon>Neoptera</taxon>
        <taxon>Endopterygota</taxon>
        <taxon>Lepidoptera</taxon>
        <taxon>Glossata</taxon>
        <taxon>Ditrysia</taxon>
        <taxon>Tineoidea</taxon>
        <taxon>Psychidae</taxon>
        <taxon>Oiketicinae</taxon>
        <taxon>Eumeta</taxon>
    </lineage>
</organism>